<dbReference type="Pfam" id="PF00535">
    <property type="entry name" value="Glycos_transf_2"/>
    <property type="match status" value="1"/>
</dbReference>
<organism evidence="3 4">
    <name type="scientific">Paenibacillus flagellatus</name>
    <dbReference type="NCBI Taxonomy" id="2211139"/>
    <lineage>
        <taxon>Bacteria</taxon>
        <taxon>Bacillati</taxon>
        <taxon>Bacillota</taxon>
        <taxon>Bacilli</taxon>
        <taxon>Bacillales</taxon>
        <taxon>Paenibacillaceae</taxon>
        <taxon>Paenibacillus</taxon>
    </lineage>
</organism>
<protein>
    <submittedName>
        <fullName evidence="3">Glycosyltransferase family 2 protein</fullName>
    </submittedName>
</protein>
<dbReference type="InterPro" id="IPR001173">
    <property type="entry name" value="Glyco_trans_2-like"/>
</dbReference>
<dbReference type="InterPro" id="IPR029044">
    <property type="entry name" value="Nucleotide-diphossugar_trans"/>
</dbReference>
<dbReference type="PANTHER" id="PTHR43179:SF7">
    <property type="entry name" value="RHAMNOSYLTRANSFERASE WBBL"/>
    <property type="match status" value="1"/>
</dbReference>
<evidence type="ECO:0000313" key="4">
    <source>
        <dbReference type="Proteomes" id="UP000247476"/>
    </source>
</evidence>
<sequence length="461" mass="51578">MEVTTTSIRRRRRFARSKPRRGVRRSPSAKRASLQRGYELGRDAGYADGVREGAHRFHVPFPGTSIVIPTYNQKDYLRQCVESIFAHTPEPFELIVVDNGSEDGTADYLRSMGGKLRYRLNESNLGFAGAINQGLMMARGDTLVLLNNDTVVTANWLANLLACVRGNDRAGLVGPVTNYISGEQLIPTSYDTMEQMHEFARTHNVSNPAAWQQTGRLTGFCVMMRRDVFQRLGYWDEGFEVGNFEDDDYGLRTRLLGLDLIIAKDTFIHHHGSVSIKSLGTGLERVNENNSRFFTAKWTDIAGWFPPYAVRSRLESEHPSSLDYFATCVLVRGVGPDVYWVENGVRRPLAAPVPLEPVRLSQVDVRKWPIGPPVSPEYVAHTLHVLEMSAVLPMEGMLVKTADGLTYQVKGGKLHRVANEWALAAWKLQGRHAYAITDEERGRFVEGPPVVAPPVVRASNL</sequence>
<keyword evidence="3" id="KW-0808">Transferase</keyword>
<evidence type="ECO:0000313" key="3">
    <source>
        <dbReference type="EMBL" id="PYI52108.1"/>
    </source>
</evidence>
<dbReference type="Proteomes" id="UP000247476">
    <property type="component" value="Unassembled WGS sequence"/>
</dbReference>
<feature type="compositionally biased region" description="Basic residues" evidence="1">
    <location>
        <begin position="8"/>
        <end position="28"/>
    </location>
</feature>
<keyword evidence="4" id="KW-1185">Reference proteome</keyword>
<dbReference type="AlphaFoldDB" id="A0A2V5JZ56"/>
<dbReference type="CDD" id="cd04186">
    <property type="entry name" value="GT_2_like_c"/>
    <property type="match status" value="1"/>
</dbReference>
<dbReference type="SUPFAM" id="SSF53448">
    <property type="entry name" value="Nucleotide-diphospho-sugar transferases"/>
    <property type="match status" value="1"/>
</dbReference>
<proteinExistence type="predicted"/>
<evidence type="ECO:0000256" key="1">
    <source>
        <dbReference type="SAM" id="MobiDB-lite"/>
    </source>
</evidence>
<evidence type="ECO:0000259" key="2">
    <source>
        <dbReference type="Pfam" id="PF00535"/>
    </source>
</evidence>
<dbReference type="EMBL" id="QJVJ01000010">
    <property type="protein sequence ID" value="PYI52108.1"/>
    <property type="molecule type" value="Genomic_DNA"/>
</dbReference>
<name>A0A2V5JZ56_9BACL</name>
<reference evidence="3 4" key="1">
    <citation type="submission" date="2018-05" db="EMBL/GenBank/DDBJ databases">
        <title>Paenibacillus flagellatus sp. nov., isolated from selenium mineral soil.</title>
        <authorList>
            <person name="Dai X."/>
        </authorList>
    </citation>
    <scope>NUCLEOTIDE SEQUENCE [LARGE SCALE GENOMIC DNA]</scope>
    <source>
        <strain evidence="3 4">DXL2</strain>
    </source>
</reference>
<dbReference type="OrthoDB" id="8936324at2"/>
<dbReference type="PANTHER" id="PTHR43179">
    <property type="entry name" value="RHAMNOSYLTRANSFERASE WBBL"/>
    <property type="match status" value="1"/>
</dbReference>
<feature type="region of interest" description="Disordered" evidence="1">
    <location>
        <begin position="1"/>
        <end position="34"/>
    </location>
</feature>
<dbReference type="Gene3D" id="3.90.550.10">
    <property type="entry name" value="Spore Coat Polysaccharide Biosynthesis Protein SpsA, Chain A"/>
    <property type="match status" value="1"/>
</dbReference>
<feature type="domain" description="Glycosyltransferase 2-like" evidence="2">
    <location>
        <begin position="65"/>
        <end position="232"/>
    </location>
</feature>
<comment type="caution">
    <text evidence="3">The sequence shown here is derived from an EMBL/GenBank/DDBJ whole genome shotgun (WGS) entry which is preliminary data.</text>
</comment>
<gene>
    <name evidence="3" type="ORF">DLM86_21750</name>
</gene>
<accession>A0A2V5JZ56</accession>
<dbReference type="GO" id="GO:0016740">
    <property type="term" value="F:transferase activity"/>
    <property type="evidence" value="ECO:0007669"/>
    <property type="project" value="UniProtKB-KW"/>
</dbReference>